<dbReference type="EMBL" id="JAUPFM010000002">
    <property type="protein sequence ID" value="KAK2859571.1"/>
    <property type="molecule type" value="Genomic_DNA"/>
</dbReference>
<dbReference type="Pfam" id="PF00400">
    <property type="entry name" value="WD40"/>
    <property type="match status" value="3"/>
</dbReference>
<dbReference type="InterPro" id="IPR001680">
    <property type="entry name" value="WD40_rpt"/>
</dbReference>
<dbReference type="PROSITE" id="PS50082">
    <property type="entry name" value="WD_REPEATS_2"/>
    <property type="match status" value="2"/>
</dbReference>
<comment type="caution">
    <text evidence="3">The sequence shown here is derived from an EMBL/GenBank/DDBJ whole genome shotgun (WGS) entry which is preliminary data.</text>
</comment>
<dbReference type="SUPFAM" id="SSF50978">
    <property type="entry name" value="WD40 repeat-like"/>
    <property type="match status" value="2"/>
</dbReference>
<sequence length="1266" mass="142735">MGVLGEGSRTTTVVLSSPTPTLLPQESKTSNGKTIGKQNLTRQNVKKATGKVPHSKSQLHVLTHGLHHVQHVSCDSPVRFMTYLEAAGAFISLHTDNTACIYQADGLKQTSIARFPFMGLTPTKVAGCLVGWGPGPILILLDREFKPVDAAADALDIRVCQAAEHSTEVVTAGVGNVCVWSVRLMRCKVKIQEGLEHATFTLMALAPPKSDRPHRAFLVSGKVLTVVDLDVGKVVDHKKHLCSCDITALVYCSQLDCLIISSQELSIKVWGPDWELRVAFVGHNGAVTSLFYCSELHMLLSASTDCTICWWNVEDGDMVECVQTEQETPPLYIGGTQNGDVFISFSQQGVDFWSIEKLYSLHCRLKGAPLRQILVSPFPAYPVRVLCVSGDSDITLVTAETGLVLTSFKARQRILCADYCLHKEILLALTEEGTVLQGNTLTNPITLMQEWKERGQGPWQPQDCVTQEDAQLLPIPGPACCMVLYSYVAESQAALEEWRNLQDRRGSSYRNMAALDDLQNRFLTILGQNGGCLSVLNLKNGKVMYRTPAHNGQRITTLQAYPESGYLLSAGDDMTVVVWSVSPTTHEYLSQQLSLHYDQPQVHLAALGPQLALTFVEPKSGIYSLMHFDLLNHSQIDLPLRDGHSDHFRGLCVCSDLDVFVSTSLDRTMCIWSEKNELIRILRLNAVAECLAYAGFGGELFLGIKGDLYRMNCAQFLPQKYQQMLLYTYIETIPDLPFVDNEVKCSKTKRNKEEKSQVSGLPEDMWRQEYERIMTLHMDLSALLEGTVKCKKGKPPSTKQTRKEAFDRYMNKIYGLPYDIKMDLEDDSDTEIFTFHTEKKFFNYPSPKKDVVPEAILTTVKPKKKKLKATPLETGSKAQTPVVVKPDEKVIHKEPVIAKKDEEPPEIVFPTVQPKYKIPISTPYRPTTTLIPKPLPPREPSPEVPTFLQEFAEAGWFRDVFPDKKSIPSTLTPDDLSLQLLASLNTCTTLAKRDVLASLQGLFRQELLQNTDNLYQGLTDLLPKFVGPHMSSLDRTVLIEMLTLLLNLKSAHSDFVKNILTLLAYKQLGLRKTLLDILTSLGVEEAEEWLVPTLESWNSELQDQSDTWRSLHDRADGWLESWISKYKENNRLLQFLRSAKWKPLTFSMVDVLNYFCSVQKEEYRKARNAAPFGRNNTVLLPLYDCSSQPILRLGETYSMARVRRPPGIILPSLQNRPFLMQFPNYISWPLTRVTVRPFHIYSEEDWLKASRQSYFIPLQSYIEYYR</sequence>
<evidence type="ECO:0000256" key="2">
    <source>
        <dbReference type="SAM" id="MobiDB-lite"/>
    </source>
</evidence>
<dbReference type="SMART" id="SM00320">
    <property type="entry name" value="WD40"/>
    <property type="match status" value="4"/>
</dbReference>
<feature type="repeat" description="WD" evidence="1">
    <location>
        <begin position="555"/>
        <end position="582"/>
    </location>
</feature>
<dbReference type="Proteomes" id="UP001187415">
    <property type="component" value="Unassembled WGS sequence"/>
</dbReference>
<feature type="compositionally biased region" description="Low complexity" evidence="2">
    <location>
        <begin position="10"/>
        <end position="24"/>
    </location>
</feature>
<dbReference type="PANTHER" id="PTHR45532">
    <property type="entry name" value="WD REPEAT-CONTAINING PROTEIN 97"/>
    <property type="match status" value="1"/>
</dbReference>
<dbReference type="PROSITE" id="PS50294">
    <property type="entry name" value="WD_REPEATS_REGION"/>
    <property type="match status" value="1"/>
</dbReference>
<proteinExistence type="predicted"/>
<gene>
    <name evidence="3" type="ORF">Q5P01_004191</name>
</gene>
<dbReference type="AlphaFoldDB" id="A0AA88NL37"/>
<dbReference type="InterPro" id="IPR036322">
    <property type="entry name" value="WD40_repeat_dom_sf"/>
</dbReference>
<evidence type="ECO:0008006" key="5">
    <source>
        <dbReference type="Google" id="ProtNLM"/>
    </source>
</evidence>
<evidence type="ECO:0000313" key="4">
    <source>
        <dbReference type="Proteomes" id="UP001187415"/>
    </source>
</evidence>
<feature type="region of interest" description="Disordered" evidence="2">
    <location>
        <begin position="1"/>
        <end position="37"/>
    </location>
</feature>
<dbReference type="Gene3D" id="2.130.10.10">
    <property type="entry name" value="YVTN repeat-like/Quinoprotein amine dehydrogenase"/>
    <property type="match status" value="2"/>
</dbReference>
<reference evidence="3" key="1">
    <citation type="submission" date="2023-07" db="EMBL/GenBank/DDBJ databases">
        <title>Chromosome-level Genome Assembly of Striped Snakehead (Channa striata).</title>
        <authorList>
            <person name="Liu H."/>
        </authorList>
    </citation>
    <scope>NUCLEOTIDE SEQUENCE</scope>
    <source>
        <strain evidence="3">Gz</strain>
        <tissue evidence="3">Muscle</tissue>
    </source>
</reference>
<dbReference type="InterPro" id="IPR015943">
    <property type="entry name" value="WD40/YVTN_repeat-like_dom_sf"/>
</dbReference>
<accession>A0AA88NL37</accession>
<feature type="repeat" description="WD" evidence="1">
    <location>
        <begin position="280"/>
        <end position="321"/>
    </location>
</feature>
<evidence type="ECO:0000313" key="3">
    <source>
        <dbReference type="EMBL" id="KAK2859571.1"/>
    </source>
</evidence>
<evidence type="ECO:0000256" key="1">
    <source>
        <dbReference type="PROSITE-ProRule" id="PRU00221"/>
    </source>
</evidence>
<protein>
    <recommendedName>
        <fullName evidence="5">WD repeat-containing protein 97</fullName>
    </recommendedName>
</protein>
<keyword evidence="4" id="KW-1185">Reference proteome</keyword>
<organism evidence="3 4">
    <name type="scientific">Channa striata</name>
    <name type="common">Snakehead murrel</name>
    <name type="synonym">Ophicephalus striatus</name>
    <dbReference type="NCBI Taxonomy" id="64152"/>
    <lineage>
        <taxon>Eukaryota</taxon>
        <taxon>Metazoa</taxon>
        <taxon>Chordata</taxon>
        <taxon>Craniata</taxon>
        <taxon>Vertebrata</taxon>
        <taxon>Euteleostomi</taxon>
        <taxon>Actinopterygii</taxon>
        <taxon>Neopterygii</taxon>
        <taxon>Teleostei</taxon>
        <taxon>Neoteleostei</taxon>
        <taxon>Acanthomorphata</taxon>
        <taxon>Anabantaria</taxon>
        <taxon>Anabantiformes</taxon>
        <taxon>Channoidei</taxon>
        <taxon>Channidae</taxon>
        <taxon>Channa</taxon>
    </lineage>
</organism>
<feature type="compositionally biased region" description="Polar residues" evidence="2">
    <location>
        <begin position="26"/>
        <end position="37"/>
    </location>
</feature>
<dbReference type="PANTHER" id="PTHR45532:SF1">
    <property type="entry name" value="WD REPEAT-CONTAINING PROTEIN 97"/>
    <property type="match status" value="1"/>
</dbReference>
<name>A0AA88NL37_CHASR</name>
<keyword evidence="1" id="KW-0853">WD repeat</keyword>